<sequence length="273" mass="31378">MFTTYDLYAFVNTVYWGSMLVLILIGWGILKANKARMRFYVAWLLIVPAGFIAMILPSPKKYQAAKEQQERYEQAAAVFKKQCEQAGEKIYRTVDNVEGIMLLKIVSEEDSFKDSDAHNPMWRDAAFQSYAGDGFIRTFLGHHTNGVGYLYIDVLQKNQTDIIRYTGRRPLLQEKNPKNPARYAVTFEQNIDPELRKHWVAGGSIQIIDQKTNEIIAEKTSYVFEKGLGGRGGARMPWMFAEDCPNQPFVRPYPIFKFLISVVKPKQETKNVQ</sequence>
<evidence type="ECO:0000313" key="2">
    <source>
        <dbReference type="EMBL" id="SOD69560.1"/>
    </source>
</evidence>
<reference evidence="2 3" key="1">
    <citation type="submission" date="2017-09" db="EMBL/GenBank/DDBJ databases">
        <authorList>
            <person name="Ehlers B."/>
            <person name="Leendertz F.H."/>
        </authorList>
    </citation>
    <scope>NUCLEOTIDE SEQUENCE [LARGE SCALE GENOMIC DNA]</scope>
    <source>
        <strain evidence="2 3">DSM 16848</strain>
    </source>
</reference>
<evidence type="ECO:0000256" key="1">
    <source>
        <dbReference type="SAM" id="Phobius"/>
    </source>
</evidence>
<keyword evidence="1" id="KW-0812">Transmembrane</keyword>
<proteinExistence type="predicted"/>
<protein>
    <submittedName>
        <fullName evidence="2">Uncharacterized protein</fullName>
    </submittedName>
</protein>
<keyword evidence="1" id="KW-1133">Transmembrane helix</keyword>
<dbReference type="Proteomes" id="UP000219669">
    <property type="component" value="Unassembled WGS sequence"/>
</dbReference>
<dbReference type="AlphaFoldDB" id="A0A286EF78"/>
<organism evidence="2 3">
    <name type="scientific">Alysiella filiformis DSM 16848</name>
    <dbReference type="NCBI Taxonomy" id="1120981"/>
    <lineage>
        <taxon>Bacteria</taxon>
        <taxon>Pseudomonadati</taxon>
        <taxon>Pseudomonadota</taxon>
        <taxon>Betaproteobacteria</taxon>
        <taxon>Neisseriales</taxon>
        <taxon>Neisseriaceae</taxon>
        <taxon>Alysiella</taxon>
    </lineage>
</organism>
<dbReference type="RefSeq" id="WP_224446324.1">
    <property type="nucleotide sequence ID" value="NZ_CP083931.1"/>
</dbReference>
<keyword evidence="1" id="KW-0472">Membrane</keyword>
<dbReference type="EMBL" id="OCNF01000016">
    <property type="protein sequence ID" value="SOD69560.1"/>
    <property type="molecule type" value="Genomic_DNA"/>
</dbReference>
<gene>
    <name evidence="2" type="ORF">SAMN02746062_01737</name>
</gene>
<accession>A0A286EF78</accession>
<feature type="transmembrane region" description="Helical" evidence="1">
    <location>
        <begin position="13"/>
        <end position="30"/>
    </location>
</feature>
<keyword evidence="3" id="KW-1185">Reference proteome</keyword>
<name>A0A286EF78_9NEIS</name>
<feature type="transmembrane region" description="Helical" evidence="1">
    <location>
        <begin position="37"/>
        <end position="56"/>
    </location>
</feature>
<evidence type="ECO:0000313" key="3">
    <source>
        <dbReference type="Proteomes" id="UP000219669"/>
    </source>
</evidence>